<dbReference type="Gene3D" id="1.20.58.320">
    <property type="entry name" value="TPR-like"/>
    <property type="match status" value="1"/>
</dbReference>
<feature type="compositionally biased region" description="Polar residues" evidence="1">
    <location>
        <begin position="146"/>
        <end position="156"/>
    </location>
</feature>
<organism evidence="2 3">
    <name type="scientific">Chara braunii</name>
    <name type="common">Braun's stonewort</name>
    <dbReference type="NCBI Taxonomy" id="69332"/>
    <lineage>
        <taxon>Eukaryota</taxon>
        <taxon>Viridiplantae</taxon>
        <taxon>Streptophyta</taxon>
        <taxon>Charophyceae</taxon>
        <taxon>Charales</taxon>
        <taxon>Characeae</taxon>
        <taxon>Chara</taxon>
    </lineage>
</organism>
<dbReference type="AlphaFoldDB" id="A0A388KE29"/>
<dbReference type="Gramene" id="GBG68291">
    <property type="protein sequence ID" value="GBG68291"/>
    <property type="gene ID" value="CBR_g2838"/>
</dbReference>
<dbReference type="InterPro" id="IPR011990">
    <property type="entry name" value="TPR-like_helical_dom_sf"/>
</dbReference>
<evidence type="ECO:0008006" key="4">
    <source>
        <dbReference type="Google" id="ProtNLM"/>
    </source>
</evidence>
<feature type="compositionally biased region" description="Polar residues" evidence="1">
    <location>
        <begin position="120"/>
        <end position="129"/>
    </location>
</feature>
<feature type="region of interest" description="Disordered" evidence="1">
    <location>
        <begin position="119"/>
        <end position="156"/>
    </location>
</feature>
<keyword evidence="3" id="KW-1185">Reference proteome</keyword>
<evidence type="ECO:0000313" key="2">
    <source>
        <dbReference type="EMBL" id="GBG68291.1"/>
    </source>
</evidence>
<reference evidence="2 3" key="1">
    <citation type="journal article" date="2018" name="Cell">
        <title>The Chara Genome: Secondary Complexity and Implications for Plant Terrestrialization.</title>
        <authorList>
            <person name="Nishiyama T."/>
            <person name="Sakayama H."/>
            <person name="Vries J.D."/>
            <person name="Buschmann H."/>
            <person name="Saint-Marcoux D."/>
            <person name="Ullrich K.K."/>
            <person name="Haas F.B."/>
            <person name="Vanderstraeten L."/>
            <person name="Becker D."/>
            <person name="Lang D."/>
            <person name="Vosolsobe S."/>
            <person name="Rombauts S."/>
            <person name="Wilhelmsson P.K.I."/>
            <person name="Janitza P."/>
            <person name="Kern R."/>
            <person name="Heyl A."/>
            <person name="Rumpler F."/>
            <person name="Villalobos L.I.A.C."/>
            <person name="Clay J.M."/>
            <person name="Skokan R."/>
            <person name="Toyoda A."/>
            <person name="Suzuki Y."/>
            <person name="Kagoshima H."/>
            <person name="Schijlen E."/>
            <person name="Tajeshwar N."/>
            <person name="Catarino B."/>
            <person name="Hetherington A.J."/>
            <person name="Saltykova A."/>
            <person name="Bonnot C."/>
            <person name="Breuninger H."/>
            <person name="Symeonidi A."/>
            <person name="Radhakrishnan G.V."/>
            <person name="Van Nieuwerburgh F."/>
            <person name="Deforce D."/>
            <person name="Chang C."/>
            <person name="Karol K.G."/>
            <person name="Hedrich R."/>
            <person name="Ulvskov P."/>
            <person name="Glockner G."/>
            <person name="Delwiche C.F."/>
            <person name="Petrasek J."/>
            <person name="Van de Peer Y."/>
            <person name="Friml J."/>
            <person name="Beilby M."/>
            <person name="Dolan L."/>
            <person name="Kohara Y."/>
            <person name="Sugano S."/>
            <person name="Fujiyama A."/>
            <person name="Delaux P.-M."/>
            <person name="Quint M."/>
            <person name="TheiBen G."/>
            <person name="Hagemann M."/>
            <person name="Harholt J."/>
            <person name="Dunand C."/>
            <person name="Zachgo S."/>
            <person name="Langdale J."/>
            <person name="Maumus F."/>
            <person name="Straeten D.V.D."/>
            <person name="Gould S.B."/>
            <person name="Rensing S.A."/>
        </authorList>
    </citation>
    <scope>NUCLEOTIDE SEQUENCE [LARGE SCALE GENOMIC DNA]</scope>
    <source>
        <strain evidence="2 3">S276</strain>
    </source>
</reference>
<gene>
    <name evidence="2" type="ORF">CBR_g2838</name>
</gene>
<dbReference type="SUPFAM" id="SSF48452">
    <property type="entry name" value="TPR-like"/>
    <property type="match status" value="1"/>
</dbReference>
<dbReference type="EMBL" id="BFEA01000098">
    <property type="protein sequence ID" value="GBG68291.1"/>
    <property type="molecule type" value="Genomic_DNA"/>
</dbReference>
<evidence type="ECO:0000256" key="1">
    <source>
        <dbReference type="SAM" id="MobiDB-lite"/>
    </source>
</evidence>
<name>A0A388KE29_CHABU</name>
<dbReference type="STRING" id="69332.A0A388KE29"/>
<accession>A0A388KE29</accession>
<proteinExistence type="predicted"/>
<dbReference type="InterPro" id="IPR010323">
    <property type="entry name" value="DUF924"/>
</dbReference>
<dbReference type="Pfam" id="PF06041">
    <property type="entry name" value="DUF924"/>
    <property type="match status" value="1"/>
</dbReference>
<comment type="caution">
    <text evidence="2">The sequence shown here is derived from an EMBL/GenBank/DDBJ whole genome shotgun (WGS) entry which is preliminary data.</text>
</comment>
<dbReference type="Gene3D" id="1.25.40.10">
    <property type="entry name" value="Tetratricopeptide repeat domain"/>
    <property type="match status" value="1"/>
</dbReference>
<sequence length="374" mass="41058">MPRINRGERKESVISLVTVSGDEGVGLGLFFSVARGIITKVARELTPRRTGLIHQVGESGRTANLYREVDCHCHRRCHTWGCATCQFFNTLAAPFDSLHLRRSQRCGISFGVRSGGLQRNCGSRTTSHSGGDPARSLQRAAMPPESTATVDQGEKVSSNENVETILQFWFSDDAKQADGQGQIEAEAQPQCGGANLDKFFVKKWFMGGPAVDQVIIRRFAALHEKARKEELSSWEDNPRSTLALLLLLDQFSRNIYRGTAQAFDQDDLALDVTKRGGNLRGGTGIGPVGMVPDATGCPLADIKNQNLAVEYAKKMVEECPADLKSNCQGFLAFAEKHKVVIERFGRFPHRNVILGREATADETEFLKEPGSSFG</sequence>
<evidence type="ECO:0000313" key="3">
    <source>
        <dbReference type="Proteomes" id="UP000265515"/>
    </source>
</evidence>
<dbReference type="OrthoDB" id="414698at2759"/>
<dbReference type="Proteomes" id="UP000265515">
    <property type="component" value="Unassembled WGS sequence"/>
</dbReference>
<protein>
    <recommendedName>
        <fullName evidence="4">DUF924 domain-containing protein</fullName>
    </recommendedName>
</protein>